<evidence type="ECO:0000259" key="1">
    <source>
        <dbReference type="PROSITE" id="PS50057"/>
    </source>
</evidence>
<dbReference type="InterPro" id="IPR000299">
    <property type="entry name" value="FERM_domain"/>
</dbReference>
<reference evidence="2 3" key="1">
    <citation type="submission" date="2024-06" db="EMBL/GenBank/DDBJ databases">
        <title>The draft genome of Grus japonensis, version 3.</title>
        <authorList>
            <person name="Nabeshima K."/>
            <person name="Suzuki S."/>
            <person name="Onuma M."/>
        </authorList>
    </citation>
    <scope>NUCLEOTIDE SEQUENCE [LARGE SCALE GENOMIC DNA]</scope>
    <source>
        <strain evidence="2 3">451A</strain>
    </source>
</reference>
<dbReference type="InterPro" id="IPR029071">
    <property type="entry name" value="Ubiquitin-like_domsf"/>
</dbReference>
<dbReference type="AlphaFoldDB" id="A0ABC9Y4F9"/>
<comment type="caution">
    <text evidence="2">The sequence shown here is derived from an EMBL/GenBank/DDBJ whole genome shotgun (WGS) entry which is preliminary data.</text>
</comment>
<sequence length="145" mass="17448">MIRFRSSSIRSLSPEMKCTVRLLDDSEISCHIQRETKGQFLIDHICNYYSLLEKDYFGIRYVDPEKQRHWLEPNKSIFKQMKCSTENKQEELETCTYLQGYDLIGIMETWWDGFYDWSVRMEGYRLFRKDRQGRRGGGVTLYVND</sequence>
<name>A0ABC9Y4F9_GRUJA</name>
<organism evidence="2 3">
    <name type="scientific">Grus japonensis</name>
    <name type="common">Japanese crane</name>
    <name type="synonym">Red-crowned crane</name>
    <dbReference type="NCBI Taxonomy" id="30415"/>
    <lineage>
        <taxon>Eukaryota</taxon>
        <taxon>Metazoa</taxon>
        <taxon>Chordata</taxon>
        <taxon>Craniata</taxon>
        <taxon>Vertebrata</taxon>
        <taxon>Euteleostomi</taxon>
        <taxon>Archelosauria</taxon>
        <taxon>Archosauria</taxon>
        <taxon>Dinosauria</taxon>
        <taxon>Saurischia</taxon>
        <taxon>Theropoda</taxon>
        <taxon>Coelurosauria</taxon>
        <taxon>Aves</taxon>
        <taxon>Neognathae</taxon>
        <taxon>Neoaves</taxon>
        <taxon>Gruiformes</taxon>
        <taxon>Gruidae</taxon>
        <taxon>Grus</taxon>
    </lineage>
</organism>
<dbReference type="Gene3D" id="3.10.20.90">
    <property type="entry name" value="Phosphatidylinositol 3-kinase Catalytic Subunit, Chain A, domain 1"/>
    <property type="match status" value="1"/>
</dbReference>
<dbReference type="InterPro" id="IPR018979">
    <property type="entry name" value="FERM_N"/>
</dbReference>
<proteinExistence type="predicted"/>
<dbReference type="PANTHER" id="PTHR23280">
    <property type="entry name" value="4.1 G PROTEIN"/>
    <property type="match status" value="1"/>
</dbReference>
<dbReference type="Proteomes" id="UP001623348">
    <property type="component" value="Unassembled WGS sequence"/>
</dbReference>
<feature type="domain" description="FERM" evidence="1">
    <location>
        <begin position="16"/>
        <end position="145"/>
    </location>
</feature>
<evidence type="ECO:0000313" key="3">
    <source>
        <dbReference type="Proteomes" id="UP001623348"/>
    </source>
</evidence>
<evidence type="ECO:0000313" key="2">
    <source>
        <dbReference type="EMBL" id="GAB0204621.1"/>
    </source>
</evidence>
<dbReference type="PANTHER" id="PTHR23280:SF8">
    <property type="entry name" value="FERM DOMAIN-CONTAINING PROTEIN 3"/>
    <property type="match status" value="1"/>
</dbReference>
<dbReference type="InterPro" id="IPR036691">
    <property type="entry name" value="Endo/exonu/phosph_ase_sf"/>
</dbReference>
<dbReference type="CDD" id="cd17102">
    <property type="entry name" value="FERM_F1_FRMD3"/>
    <property type="match status" value="1"/>
</dbReference>
<dbReference type="Pfam" id="PF09379">
    <property type="entry name" value="FERM_N"/>
    <property type="match status" value="1"/>
</dbReference>
<accession>A0ABC9Y4F9</accession>
<dbReference type="SUPFAM" id="SSF54236">
    <property type="entry name" value="Ubiquitin-like"/>
    <property type="match status" value="1"/>
</dbReference>
<dbReference type="Gene3D" id="3.60.10.10">
    <property type="entry name" value="Endonuclease/exonuclease/phosphatase"/>
    <property type="match status" value="1"/>
</dbReference>
<gene>
    <name evidence="2" type="ORF">GRJ2_002927700</name>
</gene>
<dbReference type="SUPFAM" id="SSF56219">
    <property type="entry name" value="DNase I-like"/>
    <property type="match status" value="1"/>
</dbReference>
<protein>
    <submittedName>
        <fullName evidence="2">FERM domain-containing protein 3</fullName>
    </submittedName>
</protein>
<dbReference type="EMBL" id="BAAFJT010000040">
    <property type="protein sequence ID" value="GAB0204621.1"/>
    <property type="molecule type" value="Genomic_DNA"/>
</dbReference>
<keyword evidence="3" id="KW-1185">Reference proteome</keyword>
<dbReference type="PROSITE" id="PS50057">
    <property type="entry name" value="FERM_3"/>
    <property type="match status" value="1"/>
</dbReference>
<dbReference type="FunFam" id="3.10.20.90:FF:000002">
    <property type="entry name" value="Erythrocyte protein band 4.1-like 3"/>
    <property type="match status" value="1"/>
</dbReference>